<evidence type="ECO:0000259" key="2">
    <source>
        <dbReference type="Pfam" id="PF12051"/>
    </source>
</evidence>
<evidence type="ECO:0000313" key="3">
    <source>
        <dbReference type="EMBL" id="KAJ6026881.1"/>
    </source>
</evidence>
<accession>A0AAD6I141</accession>
<feature type="transmembrane region" description="Helical" evidence="1">
    <location>
        <begin position="253"/>
        <end position="275"/>
    </location>
</feature>
<reference evidence="3" key="1">
    <citation type="journal article" date="2023" name="IMA Fungus">
        <title>Comparative genomic study of the Penicillium genus elucidates a diverse pangenome and 15 lateral gene transfer events.</title>
        <authorList>
            <person name="Petersen C."/>
            <person name="Sorensen T."/>
            <person name="Nielsen M.R."/>
            <person name="Sondergaard T.E."/>
            <person name="Sorensen J.L."/>
            <person name="Fitzpatrick D.A."/>
            <person name="Frisvad J.C."/>
            <person name="Nielsen K.L."/>
        </authorList>
    </citation>
    <scope>NUCLEOTIDE SEQUENCE</scope>
    <source>
        <strain evidence="3">IBT 15450</strain>
    </source>
</reference>
<dbReference type="EMBL" id="JAQJZL010000015">
    <property type="protein sequence ID" value="KAJ6026881.1"/>
    <property type="molecule type" value="Genomic_DNA"/>
</dbReference>
<comment type="caution">
    <text evidence="3">The sequence shown here is derived from an EMBL/GenBank/DDBJ whole genome shotgun (WGS) entry which is preliminary data.</text>
</comment>
<feature type="transmembrane region" description="Helical" evidence="1">
    <location>
        <begin position="374"/>
        <end position="394"/>
    </location>
</feature>
<dbReference type="Proteomes" id="UP001219568">
    <property type="component" value="Unassembled WGS sequence"/>
</dbReference>
<dbReference type="PROSITE" id="PS51257">
    <property type="entry name" value="PROKAR_LIPOPROTEIN"/>
    <property type="match status" value="1"/>
</dbReference>
<keyword evidence="1" id="KW-0812">Transmembrane</keyword>
<reference evidence="3" key="2">
    <citation type="submission" date="2023-01" db="EMBL/GenBank/DDBJ databases">
        <authorList>
            <person name="Petersen C."/>
        </authorList>
    </citation>
    <scope>NUCLEOTIDE SEQUENCE</scope>
    <source>
        <strain evidence="3">IBT 15450</strain>
    </source>
</reference>
<feature type="transmembrane region" description="Helical" evidence="1">
    <location>
        <begin position="287"/>
        <end position="305"/>
    </location>
</feature>
<keyword evidence="1" id="KW-0472">Membrane</keyword>
<keyword evidence="4" id="KW-1185">Reference proteome</keyword>
<dbReference type="PANTHER" id="PTHR34814">
    <property type="entry name" value="NITROSOGUANIDINE RESISTANCE PROTEIN SNG1"/>
    <property type="match status" value="1"/>
</dbReference>
<name>A0AAD6I141_PENCN</name>
<evidence type="ECO:0000256" key="1">
    <source>
        <dbReference type="SAM" id="Phobius"/>
    </source>
</evidence>
<feature type="transmembrane region" description="Helical" evidence="1">
    <location>
        <begin position="21"/>
        <end position="44"/>
    </location>
</feature>
<dbReference type="InterPro" id="IPR022703">
    <property type="entry name" value="DUF3533"/>
</dbReference>
<feature type="transmembrane region" description="Helical" evidence="1">
    <location>
        <begin position="212"/>
        <end position="233"/>
    </location>
</feature>
<proteinExistence type="predicted"/>
<dbReference type="GO" id="GO:0016020">
    <property type="term" value="C:membrane"/>
    <property type="evidence" value="ECO:0007669"/>
    <property type="project" value="TreeGrafter"/>
</dbReference>
<sequence length="426" mass="47828">MAFLSHRSSSADAWKTARSGFLTALTASCISLQVLLLANLAYLYGTQFEEPGRVHNLNLLYVDYDGGVIGQSVLDAYHLIEANTFPTIQQSTVDQFPTTADVRSTVCKGDYWGAIYSLPNASDSLATAIVDGSSTPATIEYVWNEGRYAAFMQSAVYANFMTLIKVTRSTYYANNASKMGPMLSDPSAMQIFLNPIEATEINIKPTIQGTRVLYNTVSMIMPIIMQFFFMMALNGISAQFNLFTTMSWHVNGVIRMGASIIYTFLSSLCTIGYIWGFKEAWDQNGNQFVLSWMAMWLFMHINLLLFDILTTFVPMQFMPFCVLTWMIVNVASTISPFELSPGFYHWGYALPAHETYKILGQIWSDGCNNELHRALPILFSWWIVGIVLVVYAVYYRCKDACALQSTPTVDDDYSFPVEEPKTSVES</sequence>
<dbReference type="PANTHER" id="PTHR34814:SF2">
    <property type="entry name" value="DUF3533 DOMAIN-CONTAINING PROTEIN"/>
    <property type="match status" value="1"/>
</dbReference>
<dbReference type="Pfam" id="PF12051">
    <property type="entry name" value="DUF3533"/>
    <property type="match status" value="1"/>
</dbReference>
<protein>
    <submittedName>
        <fullName evidence="3">Nitrosoguanidine resistance protein SNG1</fullName>
    </submittedName>
</protein>
<keyword evidence="1" id="KW-1133">Transmembrane helix</keyword>
<dbReference type="AlphaFoldDB" id="A0AAD6I141"/>
<evidence type="ECO:0000313" key="4">
    <source>
        <dbReference type="Proteomes" id="UP001219568"/>
    </source>
</evidence>
<gene>
    <name evidence="3" type="ORF">N7460_011698</name>
</gene>
<feature type="domain" description="DUF3533" evidence="2">
    <location>
        <begin position="29"/>
        <end position="386"/>
    </location>
</feature>
<dbReference type="InterPro" id="IPR053001">
    <property type="entry name" value="MNNG_permease-like"/>
</dbReference>
<organism evidence="3 4">
    <name type="scientific">Penicillium canescens</name>
    <dbReference type="NCBI Taxonomy" id="5083"/>
    <lineage>
        <taxon>Eukaryota</taxon>
        <taxon>Fungi</taxon>
        <taxon>Dikarya</taxon>
        <taxon>Ascomycota</taxon>
        <taxon>Pezizomycotina</taxon>
        <taxon>Eurotiomycetes</taxon>
        <taxon>Eurotiomycetidae</taxon>
        <taxon>Eurotiales</taxon>
        <taxon>Aspergillaceae</taxon>
        <taxon>Penicillium</taxon>
    </lineage>
</organism>